<evidence type="ECO:0000256" key="11">
    <source>
        <dbReference type="SAM" id="Phobius"/>
    </source>
</evidence>
<dbReference type="GO" id="GO:0008677">
    <property type="term" value="F:2-dehydropantoate 2-reductase activity"/>
    <property type="evidence" value="ECO:0007669"/>
    <property type="project" value="UniProtKB-EC"/>
</dbReference>
<comment type="pathway">
    <text evidence="2">Cofactor biosynthesis; (R)-pantothenate biosynthesis; (R)-pantoate from 3-methyl-2-oxobutanoate: step 2/2.</text>
</comment>
<keyword evidence="11" id="KW-0812">Transmembrane</keyword>
<dbReference type="InterPro" id="IPR013752">
    <property type="entry name" value="KPA_reductase"/>
</dbReference>
<dbReference type="FunFam" id="1.10.1040.10:FF:000017">
    <property type="entry name" value="2-dehydropantoate 2-reductase"/>
    <property type="match status" value="1"/>
</dbReference>
<keyword evidence="7" id="KW-0521">NADP</keyword>
<dbReference type="InterPro" id="IPR008927">
    <property type="entry name" value="6-PGluconate_DH-like_C_sf"/>
</dbReference>
<name>A0A0Q0E5D0_PSESI</name>
<dbReference type="InterPro" id="IPR013332">
    <property type="entry name" value="KPR_N"/>
</dbReference>
<dbReference type="InterPro" id="IPR036291">
    <property type="entry name" value="NAD(P)-bd_dom_sf"/>
</dbReference>
<dbReference type="EC" id="1.1.1.169" evidence="4"/>
<dbReference type="AlphaFoldDB" id="A0A0Q0E5D0"/>
<evidence type="ECO:0000256" key="6">
    <source>
        <dbReference type="ARBA" id="ARBA00022655"/>
    </source>
</evidence>
<evidence type="ECO:0000256" key="5">
    <source>
        <dbReference type="ARBA" id="ARBA00019465"/>
    </source>
</evidence>
<evidence type="ECO:0000259" key="12">
    <source>
        <dbReference type="Pfam" id="PF02558"/>
    </source>
</evidence>
<dbReference type="Pfam" id="PF08546">
    <property type="entry name" value="ApbA_C"/>
    <property type="match status" value="1"/>
</dbReference>
<evidence type="ECO:0000256" key="7">
    <source>
        <dbReference type="ARBA" id="ARBA00022857"/>
    </source>
</evidence>
<dbReference type="PANTHER" id="PTHR21708:SF45">
    <property type="entry name" value="2-DEHYDROPANTOATE 2-REDUCTASE"/>
    <property type="match status" value="1"/>
</dbReference>
<feature type="domain" description="Ketopantoate reductase N-terminal" evidence="12">
    <location>
        <begin position="21"/>
        <end position="187"/>
    </location>
</feature>
<evidence type="ECO:0000256" key="4">
    <source>
        <dbReference type="ARBA" id="ARBA00013014"/>
    </source>
</evidence>
<dbReference type="Gene3D" id="3.40.50.720">
    <property type="entry name" value="NAD(P)-binding Rossmann-like Domain"/>
    <property type="match status" value="1"/>
</dbReference>
<feature type="transmembrane region" description="Helical" evidence="11">
    <location>
        <begin position="21"/>
        <end position="39"/>
    </location>
</feature>
<dbReference type="InterPro" id="IPR051402">
    <property type="entry name" value="KPR-Related"/>
</dbReference>
<evidence type="ECO:0000313" key="15">
    <source>
        <dbReference type="Proteomes" id="UP000050554"/>
    </source>
</evidence>
<dbReference type="Proteomes" id="UP000050554">
    <property type="component" value="Unassembled WGS sequence"/>
</dbReference>
<accession>A0A0Q0E5D0</accession>
<dbReference type="NCBIfam" id="NF005089">
    <property type="entry name" value="PRK06522.1-4"/>
    <property type="match status" value="1"/>
</dbReference>
<dbReference type="InterPro" id="IPR013328">
    <property type="entry name" value="6PGD_dom2"/>
</dbReference>
<keyword evidence="8" id="KW-0560">Oxidoreductase</keyword>
<evidence type="ECO:0000256" key="8">
    <source>
        <dbReference type="ARBA" id="ARBA00023002"/>
    </source>
</evidence>
<proteinExistence type="inferred from homology"/>
<comment type="catalytic activity">
    <reaction evidence="10">
        <text>(R)-pantoate + NADP(+) = 2-dehydropantoate + NADPH + H(+)</text>
        <dbReference type="Rhea" id="RHEA:16233"/>
        <dbReference type="ChEBI" id="CHEBI:11561"/>
        <dbReference type="ChEBI" id="CHEBI:15378"/>
        <dbReference type="ChEBI" id="CHEBI:15980"/>
        <dbReference type="ChEBI" id="CHEBI:57783"/>
        <dbReference type="ChEBI" id="CHEBI:58349"/>
        <dbReference type="EC" id="1.1.1.169"/>
    </reaction>
</comment>
<dbReference type="SUPFAM" id="SSF51735">
    <property type="entry name" value="NAD(P)-binding Rossmann-fold domains"/>
    <property type="match status" value="1"/>
</dbReference>
<evidence type="ECO:0000256" key="3">
    <source>
        <dbReference type="ARBA" id="ARBA00007870"/>
    </source>
</evidence>
<dbReference type="UniPathway" id="UPA00028">
    <property type="reaction ID" value="UER00004"/>
</dbReference>
<evidence type="ECO:0000256" key="9">
    <source>
        <dbReference type="ARBA" id="ARBA00032024"/>
    </source>
</evidence>
<evidence type="ECO:0000256" key="2">
    <source>
        <dbReference type="ARBA" id="ARBA00004994"/>
    </source>
</evidence>
<keyword evidence="11" id="KW-0472">Membrane</keyword>
<dbReference type="EMBL" id="LJRF01000115">
    <property type="protein sequence ID" value="KPY46969.1"/>
    <property type="molecule type" value="Genomic_DNA"/>
</dbReference>
<evidence type="ECO:0000313" key="14">
    <source>
        <dbReference type="EMBL" id="KPY46969.1"/>
    </source>
</evidence>
<keyword evidence="6" id="KW-0566">Pantothenate biosynthesis</keyword>
<evidence type="ECO:0000259" key="13">
    <source>
        <dbReference type="Pfam" id="PF08546"/>
    </source>
</evidence>
<gene>
    <name evidence="14" type="ORF">ALO47_03155</name>
</gene>
<comment type="function">
    <text evidence="1">Catalyzes the NADPH-dependent reduction of ketopantoate into pantoic acid.</text>
</comment>
<evidence type="ECO:0000256" key="10">
    <source>
        <dbReference type="ARBA" id="ARBA00048793"/>
    </source>
</evidence>
<dbReference type="PATRIC" id="fig|55398.3.peg.3971"/>
<sequence>MAEFQNSFFQEFRPLRYAMRVAVVGAGAIGGFLACKLFAAGHDVSVVARGATLEAIRENGLKLYTGDDLLTARLRATSAPEELGTQDMVIFAVKAPALPLAVANAEALIGPQTCVIPALNGLPWWYFLKTAQALSGLRLEAVDPDGVIEKAIPVETVIGCVVFPSCTVLSPAVIKHMSGSRIVFGEPGGGYSERTETIARIFCDAGFDAHAHENVREEIWLKLLGNACYNPVSLLVGAATDELIDDPFLHALFINMMDELLDLGRRLGLAPPIDPEQRIAITRKLGKVKTSMLQDIEGNRPVEIQAILGALVSVADRVGAPLPHTRTVYALARRRAATLGLLPG</sequence>
<comment type="similarity">
    <text evidence="3">Belongs to the ketopantoate reductase family.</text>
</comment>
<dbReference type="PANTHER" id="PTHR21708">
    <property type="entry name" value="PROBABLE 2-DEHYDROPANTOATE 2-REDUCTASE"/>
    <property type="match status" value="1"/>
</dbReference>
<comment type="caution">
    <text evidence="14">The sequence shown here is derived from an EMBL/GenBank/DDBJ whole genome shotgun (WGS) entry which is preliminary data.</text>
</comment>
<reference evidence="14 15" key="1">
    <citation type="submission" date="2015-09" db="EMBL/GenBank/DDBJ databases">
        <title>Genome announcement of multiple Pseudomonas syringae strains.</title>
        <authorList>
            <person name="Thakur S."/>
            <person name="Wang P.W."/>
            <person name="Gong Y."/>
            <person name="Weir B.S."/>
            <person name="Guttman D.S."/>
        </authorList>
    </citation>
    <scope>NUCLEOTIDE SEQUENCE [LARGE SCALE GENOMIC DNA]</scope>
    <source>
        <strain evidence="14 15">ICMP3882</strain>
    </source>
</reference>
<protein>
    <recommendedName>
        <fullName evidence="5">2-dehydropantoate 2-reductase</fullName>
        <ecNumber evidence="4">1.1.1.169</ecNumber>
    </recommendedName>
    <alternativeName>
        <fullName evidence="9">Ketopantoate reductase</fullName>
    </alternativeName>
</protein>
<organism evidence="14 15">
    <name type="scientific">Pseudomonas syringae pv. ribicola</name>
    <dbReference type="NCBI Taxonomy" id="55398"/>
    <lineage>
        <taxon>Bacteria</taxon>
        <taxon>Pseudomonadati</taxon>
        <taxon>Pseudomonadota</taxon>
        <taxon>Gammaproteobacteria</taxon>
        <taxon>Pseudomonadales</taxon>
        <taxon>Pseudomonadaceae</taxon>
        <taxon>Pseudomonas</taxon>
    </lineage>
</organism>
<dbReference type="GO" id="GO:0005737">
    <property type="term" value="C:cytoplasm"/>
    <property type="evidence" value="ECO:0007669"/>
    <property type="project" value="TreeGrafter"/>
</dbReference>
<dbReference type="GO" id="GO:0015940">
    <property type="term" value="P:pantothenate biosynthetic process"/>
    <property type="evidence" value="ECO:0007669"/>
    <property type="project" value="UniProtKB-UniPathway"/>
</dbReference>
<keyword evidence="11" id="KW-1133">Transmembrane helix</keyword>
<feature type="domain" description="Ketopantoate reductase C-terminal" evidence="13">
    <location>
        <begin position="214"/>
        <end position="334"/>
    </location>
</feature>
<dbReference type="FunFam" id="3.40.50.720:FF:000307">
    <property type="entry name" value="2-dehydropantoate 2-reductase"/>
    <property type="match status" value="1"/>
</dbReference>
<dbReference type="Gene3D" id="1.10.1040.10">
    <property type="entry name" value="N-(1-d-carboxylethyl)-l-norvaline Dehydrogenase, domain 2"/>
    <property type="match status" value="1"/>
</dbReference>
<dbReference type="Pfam" id="PF02558">
    <property type="entry name" value="ApbA"/>
    <property type="match status" value="1"/>
</dbReference>
<dbReference type="SUPFAM" id="SSF48179">
    <property type="entry name" value="6-phosphogluconate dehydrogenase C-terminal domain-like"/>
    <property type="match status" value="1"/>
</dbReference>
<evidence type="ECO:0000256" key="1">
    <source>
        <dbReference type="ARBA" id="ARBA00002919"/>
    </source>
</evidence>